<organism evidence="2 3">
    <name type="scientific">Brassica rapa subsp. trilocularis</name>
    <dbReference type="NCBI Taxonomy" id="1813537"/>
    <lineage>
        <taxon>Eukaryota</taxon>
        <taxon>Viridiplantae</taxon>
        <taxon>Streptophyta</taxon>
        <taxon>Embryophyta</taxon>
        <taxon>Tracheophyta</taxon>
        <taxon>Spermatophyta</taxon>
        <taxon>Magnoliopsida</taxon>
        <taxon>eudicotyledons</taxon>
        <taxon>Gunneridae</taxon>
        <taxon>Pentapetalae</taxon>
        <taxon>rosids</taxon>
        <taxon>malvids</taxon>
        <taxon>Brassicales</taxon>
        <taxon>Brassicaceae</taxon>
        <taxon>Brassiceae</taxon>
        <taxon>Brassica</taxon>
    </lineage>
</organism>
<feature type="region of interest" description="Disordered" evidence="1">
    <location>
        <begin position="15"/>
        <end position="34"/>
    </location>
</feature>
<feature type="region of interest" description="Disordered" evidence="1">
    <location>
        <begin position="50"/>
        <end position="69"/>
    </location>
</feature>
<feature type="compositionally biased region" description="Basic and acidic residues" evidence="1">
    <location>
        <begin position="52"/>
        <end position="69"/>
    </location>
</feature>
<keyword evidence="3" id="KW-1185">Reference proteome</keyword>
<comment type="caution">
    <text evidence="2">The sequence shown here is derived from an EMBL/GenBank/DDBJ whole genome shotgun (WGS) entry which is preliminary data.</text>
</comment>
<protein>
    <submittedName>
        <fullName evidence="2">Uncharacterized protein</fullName>
    </submittedName>
</protein>
<accession>A0ABQ7M4V7</accession>
<proteinExistence type="predicted"/>
<reference evidence="2 3" key="1">
    <citation type="submission" date="2021-03" db="EMBL/GenBank/DDBJ databases">
        <authorList>
            <person name="King G.J."/>
            <person name="Bancroft I."/>
            <person name="Baten A."/>
            <person name="Bloomfield J."/>
            <person name="Borpatragohain P."/>
            <person name="He Z."/>
            <person name="Irish N."/>
            <person name="Irwin J."/>
            <person name="Liu K."/>
            <person name="Mauleon R.P."/>
            <person name="Moore J."/>
            <person name="Morris R."/>
            <person name="Ostergaard L."/>
            <person name="Wang B."/>
            <person name="Wells R."/>
        </authorList>
    </citation>
    <scope>NUCLEOTIDE SEQUENCE [LARGE SCALE GENOMIC DNA]</scope>
    <source>
        <strain evidence="2">R-o-18</strain>
        <tissue evidence="2">Leaf</tissue>
    </source>
</reference>
<dbReference type="Proteomes" id="UP000823674">
    <property type="component" value="Chromosome A06"/>
</dbReference>
<dbReference type="EMBL" id="JADBGQ010000006">
    <property type="protein sequence ID" value="KAG5393829.1"/>
    <property type="molecule type" value="Genomic_DNA"/>
</dbReference>
<evidence type="ECO:0000313" key="3">
    <source>
        <dbReference type="Proteomes" id="UP000823674"/>
    </source>
</evidence>
<name>A0ABQ7M4V7_BRACM</name>
<gene>
    <name evidence="2" type="primary">A06p035710.1_BraROA</name>
    <name evidence="2" type="ORF">IGI04_023792</name>
</gene>
<evidence type="ECO:0000313" key="2">
    <source>
        <dbReference type="EMBL" id="KAG5393829.1"/>
    </source>
</evidence>
<sequence length="69" mass="7857">MYTIPPTIRNLYQELTSSNSSFSSRLKPPPQMDRIEMGDGGVVFMLPRTSKQQREQHGAYDGARRSIRA</sequence>
<evidence type="ECO:0000256" key="1">
    <source>
        <dbReference type="SAM" id="MobiDB-lite"/>
    </source>
</evidence>